<dbReference type="EMBL" id="CAJNYV010005765">
    <property type="protein sequence ID" value="CAF3778356.1"/>
    <property type="molecule type" value="Genomic_DNA"/>
</dbReference>
<comment type="caution">
    <text evidence="1">The sequence shown here is derived from an EMBL/GenBank/DDBJ whole genome shotgun (WGS) entry which is preliminary data.</text>
</comment>
<dbReference type="AlphaFoldDB" id="A0A819A3H0"/>
<gene>
    <name evidence="1" type="ORF">KIK155_LOCUS31223</name>
</gene>
<sequence length="175" mass="20590">MSIYYMEQVLLTFRNIEKISTVRLSRKFSLRNRFYLRVIVNDQTIKLKVPGITGDSPALKVALNFISHNGYYCCYFCYLRDIHQKRKRQYPYKCLHQIRTANSFAQDATAAEHLNRNEKGHLGVSIFSNIVDINFSYRITVDYAHVSLLRHSKSICIELYRRLTPYAVIFPRLKG</sequence>
<evidence type="ECO:0000313" key="1">
    <source>
        <dbReference type="EMBL" id="CAF3778356.1"/>
    </source>
</evidence>
<protein>
    <submittedName>
        <fullName evidence="1">Uncharacterized protein</fullName>
    </submittedName>
</protein>
<proteinExistence type="predicted"/>
<organism evidence="1 2">
    <name type="scientific">Rotaria socialis</name>
    <dbReference type="NCBI Taxonomy" id="392032"/>
    <lineage>
        <taxon>Eukaryota</taxon>
        <taxon>Metazoa</taxon>
        <taxon>Spiralia</taxon>
        <taxon>Gnathifera</taxon>
        <taxon>Rotifera</taxon>
        <taxon>Eurotatoria</taxon>
        <taxon>Bdelloidea</taxon>
        <taxon>Philodinida</taxon>
        <taxon>Philodinidae</taxon>
        <taxon>Rotaria</taxon>
    </lineage>
</organism>
<accession>A0A819A3H0</accession>
<reference evidence="1" key="1">
    <citation type="submission" date="2021-02" db="EMBL/GenBank/DDBJ databases">
        <authorList>
            <person name="Nowell W R."/>
        </authorList>
    </citation>
    <scope>NUCLEOTIDE SEQUENCE</scope>
</reference>
<evidence type="ECO:0000313" key="2">
    <source>
        <dbReference type="Proteomes" id="UP000663865"/>
    </source>
</evidence>
<dbReference type="Proteomes" id="UP000663865">
    <property type="component" value="Unassembled WGS sequence"/>
</dbReference>
<name>A0A819A3H0_9BILA</name>